<keyword evidence="3" id="KW-1185">Reference proteome</keyword>
<dbReference type="Proteomes" id="UP000319210">
    <property type="component" value="Unassembled WGS sequence"/>
</dbReference>
<protein>
    <submittedName>
        <fullName evidence="2">Uncharacterized protein</fullName>
    </submittedName>
</protein>
<reference evidence="2 3" key="1">
    <citation type="submission" date="2019-06" db="EMBL/GenBank/DDBJ databases">
        <title>Whole genome shotgun sequence of Streptomyces cacaoi subsp. cacaoi NBRC 12748.</title>
        <authorList>
            <person name="Hosoyama A."/>
            <person name="Uohara A."/>
            <person name="Ohji S."/>
            <person name="Ichikawa N."/>
        </authorList>
    </citation>
    <scope>NUCLEOTIDE SEQUENCE [LARGE SCALE GENOMIC DNA]</scope>
    <source>
        <strain evidence="2 3">NBRC 12748</strain>
    </source>
</reference>
<evidence type="ECO:0000313" key="2">
    <source>
        <dbReference type="EMBL" id="GEB48614.1"/>
    </source>
</evidence>
<organism evidence="2 3">
    <name type="scientific">Streptomyces cacaoi</name>
    <dbReference type="NCBI Taxonomy" id="1898"/>
    <lineage>
        <taxon>Bacteria</taxon>
        <taxon>Bacillati</taxon>
        <taxon>Actinomycetota</taxon>
        <taxon>Actinomycetes</taxon>
        <taxon>Kitasatosporales</taxon>
        <taxon>Streptomycetaceae</taxon>
        <taxon>Streptomyces</taxon>
    </lineage>
</organism>
<proteinExistence type="predicted"/>
<dbReference type="AlphaFoldDB" id="A0A4Y3QT69"/>
<feature type="compositionally biased region" description="Low complexity" evidence="1">
    <location>
        <begin position="76"/>
        <end position="91"/>
    </location>
</feature>
<evidence type="ECO:0000256" key="1">
    <source>
        <dbReference type="SAM" id="MobiDB-lite"/>
    </source>
</evidence>
<gene>
    <name evidence="2" type="ORF">SCA03_11650</name>
</gene>
<feature type="region of interest" description="Disordered" evidence="1">
    <location>
        <begin position="39"/>
        <end position="91"/>
    </location>
</feature>
<sequence>MSGEWHAMVCPKAPHDMVPFGGSGHIFHCPVHGVLAIVRRGGGDSGRPAPGRSPESGSGARRGPEPDGGAGRQNGRSPTTATRSATRRCPA</sequence>
<evidence type="ECO:0000313" key="3">
    <source>
        <dbReference type="Proteomes" id="UP000319210"/>
    </source>
</evidence>
<comment type="caution">
    <text evidence="2">The sequence shown here is derived from an EMBL/GenBank/DDBJ whole genome shotgun (WGS) entry which is preliminary data.</text>
</comment>
<dbReference type="EMBL" id="BJMM01000004">
    <property type="protein sequence ID" value="GEB48614.1"/>
    <property type="molecule type" value="Genomic_DNA"/>
</dbReference>
<name>A0A4Y3QT69_STRCI</name>
<accession>A0A4Y3QT69</accession>